<dbReference type="PANTHER" id="PTHR32099:SF110">
    <property type="entry name" value="CYSTEINE-RICH RECEPTOR-KINASE-LIKE PROTEIN"/>
    <property type="match status" value="1"/>
</dbReference>
<dbReference type="Gene3D" id="3.30.430.20">
    <property type="entry name" value="Gnk2 domain, C-X8-C-X2-C motif"/>
    <property type="match status" value="4"/>
</dbReference>
<dbReference type="PROSITE" id="PS51473">
    <property type="entry name" value="GNK2"/>
    <property type="match status" value="4"/>
</dbReference>
<dbReference type="EMBL" id="JASCZI010272775">
    <property type="protein sequence ID" value="MED6223460.1"/>
    <property type="molecule type" value="Genomic_DNA"/>
</dbReference>
<evidence type="ECO:0000256" key="2">
    <source>
        <dbReference type="ARBA" id="ARBA00022737"/>
    </source>
</evidence>
<protein>
    <recommendedName>
        <fullName evidence="3">Gnk2-homologous domain-containing protein</fullName>
    </recommendedName>
</protein>
<dbReference type="Proteomes" id="UP001341840">
    <property type="component" value="Unassembled WGS sequence"/>
</dbReference>
<dbReference type="Pfam" id="PF01657">
    <property type="entry name" value="Stress-antifung"/>
    <property type="match status" value="4"/>
</dbReference>
<feature type="domain" description="Gnk2-homologous" evidence="3">
    <location>
        <begin position="1"/>
        <end position="82"/>
    </location>
</feature>
<feature type="domain" description="Gnk2-homologous" evidence="3">
    <location>
        <begin position="219"/>
        <end position="321"/>
    </location>
</feature>
<gene>
    <name evidence="4" type="ORF">PIB30_074141</name>
</gene>
<evidence type="ECO:0000259" key="3">
    <source>
        <dbReference type="PROSITE" id="PS51473"/>
    </source>
</evidence>
<organism evidence="4 5">
    <name type="scientific">Stylosanthes scabra</name>
    <dbReference type="NCBI Taxonomy" id="79078"/>
    <lineage>
        <taxon>Eukaryota</taxon>
        <taxon>Viridiplantae</taxon>
        <taxon>Streptophyta</taxon>
        <taxon>Embryophyta</taxon>
        <taxon>Tracheophyta</taxon>
        <taxon>Spermatophyta</taxon>
        <taxon>Magnoliopsida</taxon>
        <taxon>eudicotyledons</taxon>
        <taxon>Gunneridae</taxon>
        <taxon>Pentapetalae</taxon>
        <taxon>rosids</taxon>
        <taxon>fabids</taxon>
        <taxon>Fabales</taxon>
        <taxon>Fabaceae</taxon>
        <taxon>Papilionoideae</taxon>
        <taxon>50 kb inversion clade</taxon>
        <taxon>dalbergioids sensu lato</taxon>
        <taxon>Dalbergieae</taxon>
        <taxon>Pterocarpus clade</taxon>
        <taxon>Stylosanthes</taxon>
    </lineage>
</organism>
<evidence type="ECO:0000313" key="5">
    <source>
        <dbReference type="Proteomes" id="UP001341840"/>
    </source>
</evidence>
<evidence type="ECO:0000313" key="4">
    <source>
        <dbReference type="EMBL" id="MED6223460.1"/>
    </source>
</evidence>
<proteinExistence type="predicted"/>
<dbReference type="InterPro" id="IPR002902">
    <property type="entry name" value="GNK2"/>
</dbReference>
<dbReference type="PANTHER" id="PTHR32099">
    <property type="entry name" value="CYSTEINE-RICH REPEAT SECRETORY PROTEIN"/>
    <property type="match status" value="1"/>
</dbReference>
<name>A0ABU6ZNA5_9FABA</name>
<feature type="domain" description="Gnk2-homologous" evidence="3">
    <location>
        <begin position="86"/>
        <end position="191"/>
    </location>
</feature>
<sequence>MPPPATRNFTKPESLAQKPSDSIYGLYLCRGDLSSQLCGNCISEATHSYLFPNPETDNDCSLSIEGGITYEECMIQYSNNLTYFSAVDLTPSSSCMSSNMSTTFVQLALDTLKEVTNEAAFSTGKYATKEVRISGFQSLYSLAQCTPDLSSQDCRSCLSNLTKQLQQSQCLGNEATSYSRSCNLKYATYPFFRASKNPAPVGLIPETNLSNDNPIPDGYLSHNCSSTNETVIKNCDSNFGSNLRTLLSSLSSNATTNKIGFYKTTIGPVTGLFMCRGDVSLILCEHCVRNAAERIHSECGSYKKAIIWFSHCMLRYSHGYPLTTWNETSPVFGEFNIDGNTSSSLNKQQENNFTLTLVSTLTGIQNMNEESTTKNFVTANEKLNSVQTLYALGQCTPDLSGSECSSCLRNIFLYEIPWCCLSSPEGKVLYPSCYIMFGLSKFNGDGDGVEVEPPSEATLPQGAIGKI</sequence>
<keyword evidence="5" id="KW-1185">Reference proteome</keyword>
<dbReference type="CDD" id="cd23509">
    <property type="entry name" value="Gnk2-like"/>
    <property type="match status" value="4"/>
</dbReference>
<comment type="caution">
    <text evidence="4">The sequence shown here is derived from an EMBL/GenBank/DDBJ whole genome shotgun (WGS) entry which is preliminary data.</text>
</comment>
<keyword evidence="2" id="KW-0677">Repeat</keyword>
<reference evidence="4 5" key="1">
    <citation type="journal article" date="2023" name="Plants (Basel)">
        <title>Bridging the Gap: Combining Genomics and Transcriptomics Approaches to Understand Stylosanthes scabra, an Orphan Legume from the Brazilian Caatinga.</title>
        <authorList>
            <person name="Ferreira-Neto J.R.C."/>
            <person name="da Silva M.D."/>
            <person name="Binneck E."/>
            <person name="de Melo N.F."/>
            <person name="da Silva R.H."/>
            <person name="de Melo A.L.T.M."/>
            <person name="Pandolfi V."/>
            <person name="Bustamante F.O."/>
            <person name="Brasileiro-Vidal A.C."/>
            <person name="Benko-Iseppon A.M."/>
        </authorList>
    </citation>
    <scope>NUCLEOTIDE SEQUENCE [LARGE SCALE GENOMIC DNA]</scope>
    <source>
        <tissue evidence="4">Leaves</tissue>
    </source>
</reference>
<feature type="domain" description="Gnk2-homologous" evidence="3">
    <location>
        <begin position="335"/>
        <end position="442"/>
    </location>
</feature>
<evidence type="ECO:0000256" key="1">
    <source>
        <dbReference type="ARBA" id="ARBA00022729"/>
    </source>
</evidence>
<dbReference type="InterPro" id="IPR038408">
    <property type="entry name" value="GNK2_sf"/>
</dbReference>
<keyword evidence="1" id="KW-0732">Signal</keyword>
<accession>A0ABU6ZNA5</accession>